<reference evidence="2" key="1">
    <citation type="journal article" date="2012" name="PLoS Genet.">
        <title>The genomes of the fungal plant pathogens Cladosporium fulvum and Dothistroma septosporum reveal adaptation to different hosts and lifestyles but also signatures of common ancestry.</title>
        <authorList>
            <person name="de Wit P.J.G.M."/>
            <person name="van der Burgt A."/>
            <person name="Oekmen B."/>
            <person name="Stergiopoulos I."/>
            <person name="Abd-Elsalam K.A."/>
            <person name="Aerts A.L."/>
            <person name="Bahkali A.H."/>
            <person name="Beenen H.G."/>
            <person name="Chettri P."/>
            <person name="Cox M.P."/>
            <person name="Datema E."/>
            <person name="de Vries R.P."/>
            <person name="Dhillon B."/>
            <person name="Ganley A.R."/>
            <person name="Griffiths S.A."/>
            <person name="Guo Y."/>
            <person name="Hamelin R.C."/>
            <person name="Henrissat B."/>
            <person name="Kabir M.S."/>
            <person name="Jashni M.K."/>
            <person name="Kema G."/>
            <person name="Klaubauf S."/>
            <person name="Lapidus A."/>
            <person name="Levasseur A."/>
            <person name="Lindquist E."/>
            <person name="Mehrabi R."/>
            <person name="Ohm R.A."/>
            <person name="Owen T.J."/>
            <person name="Salamov A."/>
            <person name="Schwelm A."/>
            <person name="Schijlen E."/>
            <person name="Sun H."/>
            <person name="van den Burg H.A."/>
            <person name="van Ham R.C.H.J."/>
            <person name="Zhang S."/>
            <person name="Goodwin S.B."/>
            <person name="Grigoriev I.V."/>
            <person name="Collemare J."/>
            <person name="Bradshaw R.E."/>
        </authorList>
    </citation>
    <scope>NUCLEOTIDE SEQUENCE [LARGE SCALE GENOMIC DNA]</scope>
    <source>
        <strain evidence="2">NZE10 / CBS 128990</strain>
    </source>
</reference>
<protein>
    <submittedName>
        <fullName evidence="1">Uncharacterized protein</fullName>
    </submittedName>
</protein>
<gene>
    <name evidence="1" type="ORF">DOTSEDRAFT_73928</name>
</gene>
<keyword evidence="2" id="KW-1185">Reference proteome</keyword>
<dbReference type="EMBL" id="KB446542">
    <property type="protein sequence ID" value="EME41691.1"/>
    <property type="molecule type" value="Genomic_DNA"/>
</dbReference>
<accession>N1PK98</accession>
<dbReference type="Proteomes" id="UP000016933">
    <property type="component" value="Unassembled WGS sequence"/>
</dbReference>
<dbReference type="HOGENOM" id="CLU_2158307_0_0_1"/>
<sequence>MCVSVDNIALLLLVYHSPGGELGQSGRHFCLPVLSVYTGACRSQEHRWWLWWLHQSPNHEIHQDGFLIRALRPQGLWLVDGANTSVIVPHTLPSCKRPIIDTTCALTQPCP</sequence>
<organism evidence="1 2">
    <name type="scientific">Dothistroma septosporum (strain NZE10 / CBS 128990)</name>
    <name type="common">Red band needle blight fungus</name>
    <name type="synonym">Mycosphaerella pini</name>
    <dbReference type="NCBI Taxonomy" id="675120"/>
    <lineage>
        <taxon>Eukaryota</taxon>
        <taxon>Fungi</taxon>
        <taxon>Dikarya</taxon>
        <taxon>Ascomycota</taxon>
        <taxon>Pezizomycotina</taxon>
        <taxon>Dothideomycetes</taxon>
        <taxon>Dothideomycetidae</taxon>
        <taxon>Mycosphaerellales</taxon>
        <taxon>Mycosphaerellaceae</taxon>
        <taxon>Dothistroma</taxon>
    </lineage>
</organism>
<proteinExistence type="predicted"/>
<evidence type="ECO:0000313" key="2">
    <source>
        <dbReference type="Proteomes" id="UP000016933"/>
    </source>
</evidence>
<reference evidence="1 2" key="2">
    <citation type="journal article" date="2012" name="PLoS Pathog.">
        <title>Diverse lifestyles and strategies of plant pathogenesis encoded in the genomes of eighteen Dothideomycetes fungi.</title>
        <authorList>
            <person name="Ohm R.A."/>
            <person name="Feau N."/>
            <person name="Henrissat B."/>
            <person name="Schoch C.L."/>
            <person name="Horwitz B.A."/>
            <person name="Barry K.W."/>
            <person name="Condon B.J."/>
            <person name="Copeland A.C."/>
            <person name="Dhillon B."/>
            <person name="Glaser F."/>
            <person name="Hesse C.N."/>
            <person name="Kosti I."/>
            <person name="LaButti K."/>
            <person name="Lindquist E.A."/>
            <person name="Lucas S."/>
            <person name="Salamov A.A."/>
            <person name="Bradshaw R.E."/>
            <person name="Ciuffetti L."/>
            <person name="Hamelin R.C."/>
            <person name="Kema G.H.J."/>
            <person name="Lawrence C."/>
            <person name="Scott J.A."/>
            <person name="Spatafora J.W."/>
            <person name="Turgeon B.G."/>
            <person name="de Wit P.J.G.M."/>
            <person name="Zhong S."/>
            <person name="Goodwin S.B."/>
            <person name="Grigoriev I.V."/>
        </authorList>
    </citation>
    <scope>NUCLEOTIDE SEQUENCE [LARGE SCALE GENOMIC DNA]</scope>
    <source>
        <strain evidence="2">NZE10 / CBS 128990</strain>
    </source>
</reference>
<name>N1PK98_DOTSN</name>
<dbReference type="AlphaFoldDB" id="N1PK98"/>
<evidence type="ECO:0000313" key="1">
    <source>
        <dbReference type="EMBL" id="EME41691.1"/>
    </source>
</evidence>